<protein>
    <recommendedName>
        <fullName evidence="9">Glycine transporter domain-containing protein</fullName>
    </recommendedName>
</protein>
<dbReference type="InterPro" id="IPR005115">
    <property type="entry name" value="Gly_transporter"/>
</dbReference>
<comment type="subcellular location">
    <subcellularLocation>
        <location evidence="1">Cell membrane</location>
        <topology evidence="1">Multi-pass membrane protein</topology>
    </subcellularLocation>
</comment>
<name>A0A7S2EWJ0_TRICV</name>
<proteinExistence type="predicted"/>
<evidence type="ECO:0000256" key="6">
    <source>
        <dbReference type="SAM" id="MobiDB-lite"/>
    </source>
</evidence>
<feature type="domain" description="Glycine transporter" evidence="9">
    <location>
        <begin position="189"/>
        <end position="263"/>
    </location>
</feature>
<evidence type="ECO:0000256" key="5">
    <source>
        <dbReference type="ARBA" id="ARBA00023136"/>
    </source>
</evidence>
<dbReference type="EMBL" id="HBGO01037819">
    <property type="protein sequence ID" value="CAD9361569.1"/>
    <property type="molecule type" value="Transcribed_RNA"/>
</dbReference>
<feature type="transmembrane region" description="Helical" evidence="7">
    <location>
        <begin position="149"/>
        <end position="171"/>
    </location>
</feature>
<dbReference type="GO" id="GO:0005886">
    <property type="term" value="C:plasma membrane"/>
    <property type="evidence" value="ECO:0007669"/>
    <property type="project" value="UniProtKB-SubCell"/>
</dbReference>
<feature type="transmembrane region" description="Helical" evidence="7">
    <location>
        <begin position="274"/>
        <end position="291"/>
    </location>
</feature>
<feature type="transmembrane region" description="Helical" evidence="7">
    <location>
        <begin position="247"/>
        <end position="268"/>
    </location>
</feature>
<evidence type="ECO:0000256" key="4">
    <source>
        <dbReference type="ARBA" id="ARBA00022989"/>
    </source>
</evidence>
<evidence type="ECO:0000256" key="2">
    <source>
        <dbReference type="ARBA" id="ARBA00022475"/>
    </source>
</evidence>
<evidence type="ECO:0000256" key="8">
    <source>
        <dbReference type="SAM" id="SignalP"/>
    </source>
</evidence>
<feature type="signal peptide" evidence="8">
    <location>
        <begin position="1"/>
        <end position="31"/>
    </location>
</feature>
<keyword evidence="3 7" id="KW-0812">Transmembrane</keyword>
<evidence type="ECO:0000256" key="1">
    <source>
        <dbReference type="ARBA" id="ARBA00004651"/>
    </source>
</evidence>
<feature type="compositionally biased region" description="Low complexity" evidence="6">
    <location>
        <begin position="65"/>
        <end position="76"/>
    </location>
</feature>
<evidence type="ECO:0000256" key="3">
    <source>
        <dbReference type="ARBA" id="ARBA00022692"/>
    </source>
</evidence>
<evidence type="ECO:0000256" key="7">
    <source>
        <dbReference type="SAM" id="Phobius"/>
    </source>
</evidence>
<feature type="region of interest" description="Disordered" evidence="6">
    <location>
        <begin position="43"/>
        <end position="88"/>
    </location>
</feature>
<organism evidence="10">
    <name type="scientific">Trieres chinensis</name>
    <name type="common">Marine centric diatom</name>
    <name type="synonym">Odontella sinensis</name>
    <dbReference type="NCBI Taxonomy" id="1514140"/>
    <lineage>
        <taxon>Eukaryota</taxon>
        <taxon>Sar</taxon>
        <taxon>Stramenopiles</taxon>
        <taxon>Ochrophyta</taxon>
        <taxon>Bacillariophyta</taxon>
        <taxon>Mediophyceae</taxon>
        <taxon>Biddulphiophycidae</taxon>
        <taxon>Eupodiscales</taxon>
        <taxon>Parodontellaceae</taxon>
        <taxon>Trieres</taxon>
    </lineage>
</organism>
<feature type="transmembrane region" description="Helical" evidence="7">
    <location>
        <begin position="121"/>
        <end position="137"/>
    </location>
</feature>
<evidence type="ECO:0000259" key="9">
    <source>
        <dbReference type="Pfam" id="PF03458"/>
    </source>
</evidence>
<accession>A0A7S2EWJ0</accession>
<feature type="transmembrane region" description="Helical" evidence="7">
    <location>
        <begin position="183"/>
        <end position="203"/>
    </location>
</feature>
<evidence type="ECO:0000313" key="10">
    <source>
        <dbReference type="EMBL" id="CAD9361569.1"/>
    </source>
</evidence>
<dbReference type="PANTHER" id="PTHR30506">
    <property type="entry name" value="INNER MEMBRANE PROTEIN"/>
    <property type="match status" value="1"/>
</dbReference>
<feature type="chain" id="PRO_5030673710" description="Glycine transporter domain-containing protein" evidence="8">
    <location>
        <begin position="32"/>
        <end position="315"/>
    </location>
</feature>
<feature type="domain" description="Glycine transporter" evidence="9">
    <location>
        <begin position="97"/>
        <end position="171"/>
    </location>
</feature>
<gene>
    <name evidence="10" type="ORF">OSIN01602_LOCUS21890</name>
</gene>
<sequence>MFTKRYGRSAVSRIVLLLWSLASFHLETAAAWGDRRRHVSVLHPPTASRTMKPRRRRSGGPPFETSPTSSAAAALTVRGGDQPPPQPLHPIDSFINAVDLFGTGVFAFGGAVTAGQTGMDLLGALVVGTITAVGGGTTRDILLQNGVAFWLRMPEFLYVCVAVSASTFLLWPQIERRLGWNDSAHLVCLADAFGLGAFSVVGTQKGADKGLPPPLWVLTALVSCTGGGIIRDVLCRRPARVLHPDRTLYATPPVLGAIVYTVLMNGGWGVTAQQAAVVTFLVTFLTRVWAFDNPARLPHWKTEPAGEGGCMDEAK</sequence>
<reference evidence="10" key="1">
    <citation type="submission" date="2021-01" db="EMBL/GenBank/DDBJ databases">
        <authorList>
            <person name="Corre E."/>
            <person name="Pelletier E."/>
            <person name="Niang G."/>
            <person name="Scheremetjew M."/>
            <person name="Finn R."/>
            <person name="Kale V."/>
            <person name="Holt S."/>
            <person name="Cochrane G."/>
            <person name="Meng A."/>
            <person name="Brown T."/>
            <person name="Cohen L."/>
        </authorList>
    </citation>
    <scope>NUCLEOTIDE SEQUENCE</scope>
    <source>
        <strain evidence="10">Grunow 1884</strain>
    </source>
</reference>
<dbReference type="AlphaFoldDB" id="A0A7S2EWJ0"/>
<dbReference type="Pfam" id="PF03458">
    <property type="entry name" value="Gly_transporter"/>
    <property type="match status" value="2"/>
</dbReference>
<feature type="transmembrane region" description="Helical" evidence="7">
    <location>
        <begin position="215"/>
        <end position="235"/>
    </location>
</feature>
<keyword evidence="4 7" id="KW-1133">Transmembrane helix</keyword>
<keyword evidence="2" id="KW-1003">Cell membrane</keyword>
<keyword evidence="5 7" id="KW-0472">Membrane</keyword>
<keyword evidence="8" id="KW-0732">Signal</keyword>
<dbReference type="PANTHER" id="PTHR30506:SF3">
    <property type="entry name" value="UPF0126 INNER MEMBRANE PROTEIN YADS-RELATED"/>
    <property type="match status" value="1"/>
</dbReference>